<dbReference type="Proteomes" id="UP001470230">
    <property type="component" value="Unassembled WGS sequence"/>
</dbReference>
<accession>A0ABR2JY05</accession>
<reference evidence="1 2" key="1">
    <citation type="submission" date="2024-04" db="EMBL/GenBank/DDBJ databases">
        <title>Tritrichomonas musculus Genome.</title>
        <authorList>
            <person name="Alves-Ferreira E."/>
            <person name="Grigg M."/>
            <person name="Lorenzi H."/>
            <person name="Galac M."/>
        </authorList>
    </citation>
    <scope>NUCLEOTIDE SEQUENCE [LARGE SCALE GENOMIC DNA]</scope>
    <source>
        <strain evidence="1 2">EAF2021</strain>
    </source>
</reference>
<name>A0ABR2JY05_9EUKA</name>
<evidence type="ECO:0008006" key="3">
    <source>
        <dbReference type="Google" id="ProtNLM"/>
    </source>
</evidence>
<sequence>MLNQTFPIIYQGKQYLVDPSCLIESSRKFKEIITPYINQGYNIKSLHLKITCDAFSSRNINNFLRICQNLETDVQNSEMYEICEISSMFQADEIFNKGITFVHDHMDRNYNACEGKYQKNDYLKIEPEESSFIHQRFNLSDFDFDYSYQDSQIKDEESMVAEEEDDIARSHRENSICYQIKIEKPLMKCRRFLFYSDDRLLFSAKQKINQIFIAEGKNIHLNDKQIKKKATITQNRRGYNVIRTEEQDIKIKYLRTNPNDFKKTFSLKISFLHGNSLVSWIPKFLKNNEKLNGSFNHHPLHSKKNIILQNRSKNTTFIIRKMSKNGYEAECHSSLSPLIAFSIAISQIVGPYLI</sequence>
<dbReference type="EMBL" id="JAPFFF010000008">
    <property type="protein sequence ID" value="KAK8883498.1"/>
    <property type="molecule type" value="Genomic_DNA"/>
</dbReference>
<evidence type="ECO:0000313" key="2">
    <source>
        <dbReference type="Proteomes" id="UP001470230"/>
    </source>
</evidence>
<comment type="caution">
    <text evidence="1">The sequence shown here is derived from an EMBL/GenBank/DDBJ whole genome shotgun (WGS) entry which is preliminary data.</text>
</comment>
<gene>
    <name evidence="1" type="ORF">M9Y10_042590</name>
</gene>
<protein>
    <recommendedName>
        <fullName evidence="3">Tubby C-terminal domain-containing protein</fullName>
    </recommendedName>
</protein>
<proteinExistence type="predicted"/>
<keyword evidence="2" id="KW-1185">Reference proteome</keyword>
<evidence type="ECO:0000313" key="1">
    <source>
        <dbReference type="EMBL" id="KAK8883498.1"/>
    </source>
</evidence>
<organism evidence="1 2">
    <name type="scientific">Tritrichomonas musculus</name>
    <dbReference type="NCBI Taxonomy" id="1915356"/>
    <lineage>
        <taxon>Eukaryota</taxon>
        <taxon>Metamonada</taxon>
        <taxon>Parabasalia</taxon>
        <taxon>Tritrichomonadida</taxon>
        <taxon>Tritrichomonadidae</taxon>
        <taxon>Tritrichomonas</taxon>
    </lineage>
</organism>